<dbReference type="PANTHER" id="PTHR10655:SF63">
    <property type="entry name" value="PHOSPHOLIPASE_CARBOXYLESTERASE_THIOESTERASE DOMAIN-CONTAINING PROTEIN"/>
    <property type="match status" value="1"/>
</dbReference>
<gene>
    <name evidence="3" type="ORF">CkaCkLH20_05742</name>
</gene>
<protein>
    <submittedName>
        <fullName evidence="3">Phospholipase carboxylesterase</fullName>
    </submittedName>
</protein>
<dbReference type="InterPro" id="IPR050565">
    <property type="entry name" value="LYPA1-2/EST-like"/>
</dbReference>
<reference evidence="3" key="1">
    <citation type="submission" date="2020-03" db="EMBL/GenBank/DDBJ databases">
        <authorList>
            <person name="He L."/>
        </authorList>
    </citation>
    <scope>NUCLEOTIDE SEQUENCE</scope>
    <source>
        <strain evidence="3">CkLH20</strain>
    </source>
</reference>
<evidence type="ECO:0000256" key="1">
    <source>
        <dbReference type="ARBA" id="ARBA00006499"/>
    </source>
</evidence>
<proteinExistence type="inferred from homology"/>
<evidence type="ECO:0000313" key="4">
    <source>
        <dbReference type="Proteomes" id="UP000781932"/>
    </source>
</evidence>
<dbReference type="EMBL" id="JAATWM020000016">
    <property type="protein sequence ID" value="KAF9876896.1"/>
    <property type="molecule type" value="Genomic_DNA"/>
</dbReference>
<dbReference type="GO" id="GO:0008474">
    <property type="term" value="F:palmitoyl-(protein) hydrolase activity"/>
    <property type="evidence" value="ECO:0007669"/>
    <property type="project" value="TreeGrafter"/>
</dbReference>
<comment type="similarity">
    <text evidence="1">Belongs to the AB hydrolase superfamily. AB hydrolase 2 family.</text>
</comment>
<dbReference type="PANTHER" id="PTHR10655">
    <property type="entry name" value="LYSOPHOSPHOLIPASE-RELATED"/>
    <property type="match status" value="1"/>
</dbReference>
<organism evidence="3 4">
    <name type="scientific">Colletotrichum karsti</name>
    <dbReference type="NCBI Taxonomy" id="1095194"/>
    <lineage>
        <taxon>Eukaryota</taxon>
        <taxon>Fungi</taxon>
        <taxon>Dikarya</taxon>
        <taxon>Ascomycota</taxon>
        <taxon>Pezizomycotina</taxon>
        <taxon>Sordariomycetes</taxon>
        <taxon>Hypocreomycetidae</taxon>
        <taxon>Glomerellales</taxon>
        <taxon>Glomerellaceae</taxon>
        <taxon>Colletotrichum</taxon>
        <taxon>Colletotrichum boninense species complex</taxon>
    </lineage>
</organism>
<dbReference type="Proteomes" id="UP000781932">
    <property type="component" value="Unassembled WGS sequence"/>
</dbReference>
<sequence>MHLPQTIIPPSTTHTHTVIFLHGRGDNAHTFSQSLQYSTDSRDRTLADAFPSFRWVFPQAETSAPAAFPRDKVPQWFDVWNVSDFSDREELQAAGLRESVSAVREIIVAEAEMLGGRYDRVVLAGISQGAATGVHTILKLGLPDGRERIGAFMGFSCRMPFPGRTLKDTRAVLGLGDVPEDDGLLRRTPMLLEHCVDDPLVLVGNGRVF</sequence>
<dbReference type="InterPro" id="IPR029058">
    <property type="entry name" value="AB_hydrolase_fold"/>
</dbReference>
<evidence type="ECO:0000313" key="3">
    <source>
        <dbReference type="EMBL" id="KAF9876896.1"/>
    </source>
</evidence>
<feature type="domain" description="Phospholipase/carboxylesterase/thioesterase" evidence="2">
    <location>
        <begin position="6"/>
        <end position="201"/>
    </location>
</feature>
<accession>A0A9P6I860</accession>
<dbReference type="AlphaFoldDB" id="A0A9P6I860"/>
<comment type="caution">
    <text evidence="3">The sequence shown here is derived from an EMBL/GenBank/DDBJ whole genome shotgun (WGS) entry which is preliminary data.</text>
</comment>
<name>A0A9P6I860_9PEZI</name>
<dbReference type="GeneID" id="62161534"/>
<dbReference type="RefSeq" id="XP_038746357.1">
    <property type="nucleotide sequence ID" value="XM_038888460.1"/>
</dbReference>
<dbReference type="SUPFAM" id="SSF53474">
    <property type="entry name" value="alpha/beta-Hydrolases"/>
    <property type="match status" value="1"/>
</dbReference>
<dbReference type="GO" id="GO:0052689">
    <property type="term" value="F:carboxylic ester hydrolase activity"/>
    <property type="evidence" value="ECO:0007669"/>
    <property type="project" value="TreeGrafter"/>
</dbReference>
<dbReference type="InterPro" id="IPR003140">
    <property type="entry name" value="PLipase/COase/thioEstase"/>
</dbReference>
<dbReference type="Gene3D" id="3.40.50.1820">
    <property type="entry name" value="alpha/beta hydrolase"/>
    <property type="match status" value="1"/>
</dbReference>
<reference evidence="3" key="2">
    <citation type="submission" date="2020-11" db="EMBL/GenBank/DDBJ databases">
        <title>Whole genome sequencing of Colletotrichum sp.</title>
        <authorList>
            <person name="Li H."/>
        </authorList>
    </citation>
    <scope>NUCLEOTIDE SEQUENCE</scope>
    <source>
        <strain evidence="3">CkLH20</strain>
    </source>
</reference>
<keyword evidence="4" id="KW-1185">Reference proteome</keyword>
<evidence type="ECO:0000259" key="2">
    <source>
        <dbReference type="Pfam" id="PF02230"/>
    </source>
</evidence>
<dbReference type="OrthoDB" id="2418081at2759"/>
<dbReference type="GO" id="GO:0005737">
    <property type="term" value="C:cytoplasm"/>
    <property type="evidence" value="ECO:0007669"/>
    <property type="project" value="TreeGrafter"/>
</dbReference>
<dbReference type="Pfam" id="PF02230">
    <property type="entry name" value="Abhydrolase_2"/>
    <property type="match status" value="1"/>
</dbReference>